<dbReference type="PANTHER" id="PTHR46359">
    <property type="entry name" value="GEO07743P1"/>
    <property type="match status" value="1"/>
</dbReference>
<evidence type="ECO:0000256" key="4">
    <source>
        <dbReference type="SAM" id="MobiDB-lite"/>
    </source>
</evidence>
<dbReference type="WBParaSite" id="MCU_003885-RA">
    <property type="protein sequence ID" value="MCU_003885-RA"/>
    <property type="gene ID" value="MCU_003885"/>
</dbReference>
<evidence type="ECO:0000259" key="5">
    <source>
        <dbReference type="PROSITE" id="PS50089"/>
    </source>
</evidence>
<dbReference type="PANTHER" id="PTHR46359:SF2">
    <property type="entry name" value="GEO07743P1"/>
    <property type="match status" value="1"/>
</dbReference>
<feature type="compositionally biased region" description="Pro residues" evidence="4">
    <location>
        <begin position="137"/>
        <end position="146"/>
    </location>
</feature>
<feature type="region of interest" description="Disordered" evidence="4">
    <location>
        <begin position="137"/>
        <end position="194"/>
    </location>
</feature>
<dbReference type="InterPro" id="IPR001841">
    <property type="entry name" value="Znf_RING"/>
</dbReference>
<dbReference type="PROSITE" id="PS50089">
    <property type="entry name" value="ZF_RING_2"/>
    <property type="match status" value="1"/>
</dbReference>
<accession>A0A5K3EXD0</accession>
<dbReference type="SMART" id="SM00184">
    <property type="entry name" value="RING"/>
    <property type="match status" value="1"/>
</dbReference>
<dbReference type="InterPro" id="IPR052804">
    <property type="entry name" value="UEC_component"/>
</dbReference>
<protein>
    <submittedName>
        <fullName evidence="6">RING-type domain-containing protein</fullName>
    </submittedName>
</protein>
<dbReference type="Gene3D" id="3.30.40.10">
    <property type="entry name" value="Zinc/RING finger domain, C3HC4 (zinc finger)"/>
    <property type="match status" value="1"/>
</dbReference>
<dbReference type="AlphaFoldDB" id="A0A5K3EXD0"/>
<dbReference type="Pfam" id="PF13639">
    <property type="entry name" value="zf-RING_2"/>
    <property type="match status" value="1"/>
</dbReference>
<dbReference type="InterPro" id="IPR013083">
    <property type="entry name" value="Znf_RING/FYVE/PHD"/>
</dbReference>
<sequence length="194" mass="21559">MGNCFHRSRHNSPSSEHQSTRADNTTATTPPAWYLENDPILHPAPGISMPFSQLTEEQQINIAMRMGLIATLPVFIFDEIVHEKLTECVICMCDFVNGEELRSMPTCSHTFHRTCIDDWLSRSPTCPSCLQELRFPLQPPVPPSQPELPSDGDNVATTSGAAGRQPSPDDPRTLRQHQVKERAKPRSSASTLPS</sequence>
<evidence type="ECO:0000256" key="1">
    <source>
        <dbReference type="ARBA" id="ARBA00022771"/>
    </source>
</evidence>
<reference evidence="6" key="1">
    <citation type="submission" date="2019-11" db="UniProtKB">
        <authorList>
            <consortium name="WormBaseParasite"/>
        </authorList>
    </citation>
    <scope>IDENTIFICATION</scope>
</reference>
<evidence type="ECO:0000256" key="3">
    <source>
        <dbReference type="PROSITE-ProRule" id="PRU00175"/>
    </source>
</evidence>
<dbReference type="GO" id="GO:0006511">
    <property type="term" value="P:ubiquitin-dependent protein catabolic process"/>
    <property type="evidence" value="ECO:0007669"/>
    <property type="project" value="TreeGrafter"/>
</dbReference>
<evidence type="ECO:0000256" key="2">
    <source>
        <dbReference type="ARBA" id="ARBA00022833"/>
    </source>
</evidence>
<dbReference type="GO" id="GO:0000151">
    <property type="term" value="C:ubiquitin ligase complex"/>
    <property type="evidence" value="ECO:0007669"/>
    <property type="project" value="TreeGrafter"/>
</dbReference>
<name>A0A5K3EXD0_MESCO</name>
<dbReference type="SUPFAM" id="SSF57850">
    <property type="entry name" value="RING/U-box"/>
    <property type="match status" value="1"/>
</dbReference>
<organism evidence="6">
    <name type="scientific">Mesocestoides corti</name>
    <name type="common">Flatworm</name>
    <dbReference type="NCBI Taxonomy" id="53468"/>
    <lineage>
        <taxon>Eukaryota</taxon>
        <taxon>Metazoa</taxon>
        <taxon>Spiralia</taxon>
        <taxon>Lophotrochozoa</taxon>
        <taxon>Platyhelminthes</taxon>
        <taxon>Cestoda</taxon>
        <taxon>Eucestoda</taxon>
        <taxon>Cyclophyllidea</taxon>
        <taxon>Mesocestoididae</taxon>
        <taxon>Mesocestoides</taxon>
    </lineage>
</organism>
<feature type="region of interest" description="Disordered" evidence="4">
    <location>
        <begin position="1"/>
        <end position="32"/>
    </location>
</feature>
<keyword evidence="2" id="KW-0862">Zinc</keyword>
<dbReference type="GO" id="GO:0061630">
    <property type="term" value="F:ubiquitin protein ligase activity"/>
    <property type="evidence" value="ECO:0007669"/>
    <property type="project" value="TreeGrafter"/>
</dbReference>
<proteinExistence type="predicted"/>
<dbReference type="GO" id="GO:0008270">
    <property type="term" value="F:zinc ion binding"/>
    <property type="evidence" value="ECO:0007669"/>
    <property type="project" value="UniProtKB-KW"/>
</dbReference>
<feature type="compositionally biased region" description="Basic and acidic residues" evidence="4">
    <location>
        <begin position="167"/>
        <end position="184"/>
    </location>
</feature>
<evidence type="ECO:0000313" key="6">
    <source>
        <dbReference type="WBParaSite" id="MCU_003885-RA"/>
    </source>
</evidence>
<feature type="compositionally biased region" description="Polar residues" evidence="4">
    <location>
        <begin position="11"/>
        <end position="29"/>
    </location>
</feature>
<feature type="domain" description="RING-type" evidence="5">
    <location>
        <begin position="88"/>
        <end position="129"/>
    </location>
</feature>
<feature type="compositionally biased region" description="Basic residues" evidence="4">
    <location>
        <begin position="1"/>
        <end position="10"/>
    </location>
</feature>
<keyword evidence="1 3" id="KW-0479">Metal-binding</keyword>
<keyword evidence="1 3" id="KW-0863">Zinc-finger</keyword>